<comment type="caution">
    <text evidence="1">The sequence shown here is derived from an EMBL/GenBank/DDBJ whole genome shotgun (WGS) entry which is preliminary data.</text>
</comment>
<accession>X1K401</accession>
<reference evidence="1" key="1">
    <citation type="journal article" date="2014" name="Front. Microbiol.">
        <title>High frequency of phylogenetically diverse reductive dehalogenase-homologous genes in deep subseafloor sedimentary metagenomes.</title>
        <authorList>
            <person name="Kawai M."/>
            <person name="Futagami T."/>
            <person name="Toyoda A."/>
            <person name="Takaki Y."/>
            <person name="Nishi S."/>
            <person name="Hori S."/>
            <person name="Arai W."/>
            <person name="Tsubouchi T."/>
            <person name="Morono Y."/>
            <person name="Uchiyama I."/>
            <person name="Ito T."/>
            <person name="Fujiyama A."/>
            <person name="Inagaki F."/>
            <person name="Takami H."/>
        </authorList>
    </citation>
    <scope>NUCLEOTIDE SEQUENCE</scope>
    <source>
        <strain evidence="1">Expedition CK06-06</strain>
    </source>
</reference>
<evidence type="ECO:0000313" key="1">
    <source>
        <dbReference type="EMBL" id="GAI01752.1"/>
    </source>
</evidence>
<dbReference type="AlphaFoldDB" id="X1K401"/>
<dbReference type="Gene3D" id="3.40.91.30">
    <property type="match status" value="1"/>
</dbReference>
<protein>
    <submittedName>
        <fullName evidence="1">Uncharacterized protein</fullName>
    </submittedName>
</protein>
<feature type="non-terminal residue" evidence="1">
    <location>
        <position position="59"/>
    </location>
</feature>
<proteinExistence type="predicted"/>
<sequence>MHIAKGGYRKDLKQYFRSKMEANVVRYLNLRECAWEYEPFEYCFDKIKRGQRYYKPDFV</sequence>
<organism evidence="1">
    <name type="scientific">marine sediment metagenome</name>
    <dbReference type="NCBI Taxonomy" id="412755"/>
    <lineage>
        <taxon>unclassified sequences</taxon>
        <taxon>metagenomes</taxon>
        <taxon>ecological metagenomes</taxon>
    </lineage>
</organism>
<dbReference type="EMBL" id="BARU01046428">
    <property type="protein sequence ID" value="GAI01752.1"/>
    <property type="molecule type" value="Genomic_DNA"/>
</dbReference>
<gene>
    <name evidence="1" type="ORF">S03H2_70041</name>
</gene>
<name>X1K401_9ZZZZ</name>